<reference evidence="1 2" key="1">
    <citation type="submission" date="2019-09" db="EMBL/GenBank/DDBJ databases">
        <title>In-depth cultivation of the pig gut microbiome towards novel bacterial diversity and tailored functional studies.</title>
        <authorList>
            <person name="Wylensek D."/>
            <person name="Hitch T.C.A."/>
            <person name="Clavel T."/>
        </authorList>
    </citation>
    <scope>NUCLEOTIDE SEQUENCE [LARGE SCALE GENOMIC DNA]</scope>
    <source>
        <strain evidence="1 2">PG-178-WT-4</strain>
    </source>
</reference>
<name>A0A6L5XPH9_9BACT</name>
<proteinExistence type="predicted"/>
<dbReference type="Proteomes" id="UP000477488">
    <property type="component" value="Unassembled WGS sequence"/>
</dbReference>
<dbReference type="EMBL" id="VUMH01000024">
    <property type="protein sequence ID" value="MSS29137.1"/>
    <property type="molecule type" value="Genomic_DNA"/>
</dbReference>
<dbReference type="AlphaFoldDB" id="A0A6L5XPH9"/>
<accession>A0A6L5XPH9</accession>
<sequence>MSLQKMISFQVADTLEDFCKNANNVCTQRTSRDLAPGYIIQQYNFLVDSSREWLNGYGAIYSQLFLHELATQSLDNSCELMPALFSKWLYNKIHPYDVFNIYDEISILEWNDIPKDMPVEKRPLAYRSDPPHIRKSITRKASEFKQYPLKGFWHKHHTQAGFIATNIFLQHNKAEEVSRIAQLSEVAFPNNPNDEEAWGEYLNLMAHECTVGTYEERLKGGRTTGEWIVYARHEGRNHYLTLATHSEPDIAILRRIALCRDDFPFLNDYPQFRER</sequence>
<keyword evidence="2" id="KW-1185">Reference proteome</keyword>
<evidence type="ECO:0000313" key="1">
    <source>
        <dbReference type="EMBL" id="MSS29137.1"/>
    </source>
</evidence>
<comment type="caution">
    <text evidence="1">The sequence shown here is derived from an EMBL/GenBank/DDBJ whole genome shotgun (WGS) entry which is preliminary data.</text>
</comment>
<evidence type="ECO:0000313" key="2">
    <source>
        <dbReference type="Proteomes" id="UP000477488"/>
    </source>
</evidence>
<protein>
    <submittedName>
        <fullName evidence="1">Uncharacterized protein</fullName>
    </submittedName>
</protein>
<organism evidence="1 2">
    <name type="scientific">Desulfovibrio porci</name>
    <dbReference type="NCBI Taxonomy" id="2605782"/>
    <lineage>
        <taxon>Bacteria</taxon>
        <taxon>Pseudomonadati</taxon>
        <taxon>Thermodesulfobacteriota</taxon>
        <taxon>Desulfovibrionia</taxon>
        <taxon>Desulfovibrionales</taxon>
        <taxon>Desulfovibrionaceae</taxon>
        <taxon>Desulfovibrio</taxon>
    </lineage>
</organism>
<gene>
    <name evidence="1" type="ORF">FYJ44_14140</name>
</gene>
<dbReference type="RefSeq" id="WP_154513243.1">
    <property type="nucleotide sequence ID" value="NZ_VUMH01000024.1"/>
</dbReference>